<feature type="compositionally biased region" description="Polar residues" evidence="7">
    <location>
        <begin position="542"/>
        <end position="574"/>
    </location>
</feature>
<dbReference type="EMBL" id="LSSN01000308">
    <property type="protein sequence ID" value="OMJ24642.1"/>
    <property type="molecule type" value="Genomic_DNA"/>
</dbReference>
<feature type="domain" description="SH3" evidence="8">
    <location>
        <begin position="76"/>
        <end position="135"/>
    </location>
</feature>
<proteinExistence type="inferred from homology"/>
<feature type="compositionally biased region" description="Low complexity" evidence="7">
    <location>
        <begin position="308"/>
        <end position="320"/>
    </location>
</feature>
<keyword evidence="6" id="KW-0175">Coiled coil</keyword>
<dbReference type="CDD" id="cd00174">
    <property type="entry name" value="SH3"/>
    <property type="match status" value="1"/>
</dbReference>
<comment type="similarity">
    <text evidence="1">Belongs to the SLA1 family.</text>
</comment>
<feature type="region of interest" description="Disordered" evidence="7">
    <location>
        <begin position="542"/>
        <end position="666"/>
    </location>
</feature>
<dbReference type="SMART" id="SM00326">
    <property type="entry name" value="SH3"/>
    <property type="match status" value="3"/>
</dbReference>
<feature type="region of interest" description="Disordered" evidence="7">
    <location>
        <begin position="904"/>
        <end position="931"/>
    </location>
</feature>
<dbReference type="InterPro" id="IPR007131">
    <property type="entry name" value="SHD1"/>
</dbReference>
<feature type="compositionally biased region" description="Polar residues" evidence="7">
    <location>
        <begin position="139"/>
        <end position="170"/>
    </location>
</feature>
<name>A0A1R1YCK6_9FUNG</name>
<dbReference type="InterPro" id="IPR001452">
    <property type="entry name" value="SH3_domain"/>
</dbReference>
<keyword evidence="3 5" id="KW-0728">SH3 domain</keyword>
<feature type="domain" description="SH3" evidence="8">
    <location>
        <begin position="239"/>
        <end position="302"/>
    </location>
</feature>
<evidence type="ECO:0000256" key="7">
    <source>
        <dbReference type="SAM" id="MobiDB-lite"/>
    </source>
</evidence>
<gene>
    <name evidence="9" type="ORF">AYI70_g1451</name>
</gene>
<keyword evidence="10" id="KW-1185">Reference proteome</keyword>
<dbReference type="GO" id="GO:0008092">
    <property type="term" value="F:cytoskeletal protein binding"/>
    <property type="evidence" value="ECO:0007669"/>
    <property type="project" value="InterPro"/>
</dbReference>
<feature type="compositionally biased region" description="Polar residues" evidence="7">
    <location>
        <begin position="639"/>
        <end position="652"/>
    </location>
</feature>
<protein>
    <recommendedName>
        <fullName evidence="2">Actin cytoskeleton-regulatory complex protein SLA1</fullName>
    </recommendedName>
</protein>
<dbReference type="GO" id="GO:0043130">
    <property type="term" value="F:ubiquitin binding"/>
    <property type="evidence" value="ECO:0007669"/>
    <property type="project" value="InterPro"/>
</dbReference>
<dbReference type="GO" id="GO:0005737">
    <property type="term" value="C:cytoplasm"/>
    <property type="evidence" value="ECO:0007669"/>
    <property type="project" value="TreeGrafter"/>
</dbReference>
<dbReference type="Gene3D" id="2.30.30.40">
    <property type="entry name" value="SH3 Domains"/>
    <property type="match status" value="3"/>
</dbReference>
<feature type="coiled-coil region" evidence="6">
    <location>
        <begin position="674"/>
        <end position="772"/>
    </location>
</feature>
<feature type="region of interest" description="Disordered" evidence="7">
    <location>
        <begin position="306"/>
        <end position="372"/>
    </location>
</feature>
<dbReference type="Gene3D" id="1.10.150.50">
    <property type="entry name" value="Transcription Factor, Ets-1"/>
    <property type="match status" value="1"/>
</dbReference>
<dbReference type="PROSITE" id="PS50002">
    <property type="entry name" value="SH3"/>
    <property type="match status" value="3"/>
</dbReference>
<feature type="compositionally biased region" description="Low complexity" evidence="7">
    <location>
        <begin position="1046"/>
        <end position="1064"/>
    </location>
</feature>
<dbReference type="InterPro" id="IPR036028">
    <property type="entry name" value="SH3-like_dom_sf"/>
</dbReference>
<dbReference type="Pfam" id="PF03983">
    <property type="entry name" value="SHD1"/>
    <property type="match status" value="1"/>
</dbReference>
<evidence type="ECO:0000256" key="2">
    <source>
        <dbReference type="ARBA" id="ARBA00020357"/>
    </source>
</evidence>
<dbReference type="InterPro" id="IPR051228">
    <property type="entry name" value="NADPH_Oxidase/PX-Domain"/>
</dbReference>
<feature type="compositionally biased region" description="Polar residues" evidence="7">
    <location>
        <begin position="324"/>
        <end position="358"/>
    </location>
</feature>
<dbReference type="Pfam" id="PF00018">
    <property type="entry name" value="SH3_1"/>
    <property type="match status" value="2"/>
</dbReference>
<dbReference type="Pfam" id="PF14604">
    <property type="entry name" value="SH3_9"/>
    <property type="match status" value="1"/>
</dbReference>
<evidence type="ECO:0000256" key="1">
    <source>
        <dbReference type="ARBA" id="ARBA00007948"/>
    </source>
</evidence>
<feature type="compositionally biased region" description="Low complexity" evidence="7">
    <location>
        <begin position="625"/>
        <end position="638"/>
    </location>
</feature>
<evidence type="ECO:0000259" key="8">
    <source>
        <dbReference type="PROSITE" id="PS50002"/>
    </source>
</evidence>
<feature type="region of interest" description="Disordered" evidence="7">
    <location>
        <begin position="1043"/>
        <end position="1064"/>
    </location>
</feature>
<feature type="domain" description="SH3" evidence="8">
    <location>
        <begin position="2"/>
        <end position="67"/>
    </location>
</feature>
<dbReference type="AlphaFoldDB" id="A0A1R1YCK6"/>
<keyword evidence="4" id="KW-0677">Repeat</keyword>
<evidence type="ECO:0000313" key="9">
    <source>
        <dbReference type="EMBL" id="OMJ24642.1"/>
    </source>
</evidence>
<dbReference type="SUPFAM" id="SSF50044">
    <property type="entry name" value="SH3-domain"/>
    <property type="match status" value="3"/>
</dbReference>
<dbReference type="PANTHER" id="PTHR15706">
    <property type="entry name" value="SH3 MULTIPLE DOMAIN"/>
    <property type="match status" value="1"/>
</dbReference>
<dbReference type="Gene3D" id="2.30.30.700">
    <property type="entry name" value="SLA1 homology domain 1"/>
    <property type="match status" value="1"/>
</dbReference>
<dbReference type="GO" id="GO:0042802">
    <property type="term" value="F:identical protein binding"/>
    <property type="evidence" value="ECO:0007669"/>
    <property type="project" value="InterPro"/>
</dbReference>
<feature type="region of interest" description="Disordered" evidence="7">
    <location>
        <begin position="139"/>
        <end position="218"/>
    </location>
</feature>
<evidence type="ECO:0000256" key="5">
    <source>
        <dbReference type="PROSITE-ProRule" id="PRU00192"/>
    </source>
</evidence>
<feature type="compositionally biased region" description="Low complexity" evidence="7">
    <location>
        <begin position="653"/>
        <end position="666"/>
    </location>
</feature>
<feature type="compositionally biased region" description="Pro residues" evidence="7">
    <location>
        <begin position="178"/>
        <end position="214"/>
    </location>
</feature>
<feature type="compositionally biased region" description="Low complexity" evidence="7">
    <location>
        <begin position="581"/>
        <end position="593"/>
    </location>
</feature>
<evidence type="ECO:0000256" key="3">
    <source>
        <dbReference type="ARBA" id="ARBA00022443"/>
    </source>
</evidence>
<evidence type="ECO:0000256" key="4">
    <source>
        <dbReference type="ARBA" id="ARBA00022737"/>
    </source>
</evidence>
<dbReference type="GO" id="GO:0030674">
    <property type="term" value="F:protein-macromolecule adaptor activity"/>
    <property type="evidence" value="ECO:0007669"/>
    <property type="project" value="InterPro"/>
</dbReference>
<evidence type="ECO:0000313" key="10">
    <source>
        <dbReference type="Proteomes" id="UP000187283"/>
    </source>
</evidence>
<organism evidence="9 10">
    <name type="scientific">Smittium culicis</name>
    <dbReference type="NCBI Taxonomy" id="133412"/>
    <lineage>
        <taxon>Eukaryota</taxon>
        <taxon>Fungi</taxon>
        <taxon>Fungi incertae sedis</taxon>
        <taxon>Zoopagomycota</taxon>
        <taxon>Kickxellomycotina</taxon>
        <taxon>Harpellomycetes</taxon>
        <taxon>Harpellales</taxon>
        <taxon>Legeriomycetaceae</taxon>
        <taxon>Smittium</taxon>
    </lineage>
</organism>
<sequence>MPFSKVCRAIYEYSAQDEEELTFHEDQLFFFIEEAEPGWVRVKARDPVDPSSSFGIVPATYLEEVFHFVYSLAPLPPIFQAVSIYDYVHTDEEETSISEDEYVQVLDDEDPDWTLIKSKAGVGFVPKSYLEASNNNILASNRTDHNTPNSAQDAPKISNSPPSTIYTTSDPPQSQVKPPIPPPPPPPPPPVAQLSPPPPTTQTALPPPPPPPTTQIPSSLLKSTQEANQPLNNNSSFASKTVYATALYNYDSSNSDEISIKKGQNVQIIESHLNGWCFVSSVQNGRESTGLVPLEYLEINESASASMTKAKPTTNTAPKPINLNAATPPSSSIPYKSKNQVSSLSSTRENTNSYNKTKNVTKDDKPSFGFESSSNKNRVLITDPDNPIEGLRIWTDLTGAFTIEARFLYLGDNKLAFLVKKNGVEVQIPFEKLSSKDQEFINKQLSVKSTQAPDFTSTRPWKLRNNHDFDWFDFLTLKSGINADKSLRYDTSFTAEGLDEQSISELLNEPDNSTLKSLGVNDNDIDTIIRSFKKHLNISTDISSTNDHKSSISIDQKSPIKSYNFKSKPTTNPKPQALKPQSNIQSHSSNSISKHSDDNKLPNSNDDAWNPKSKLKPVLGSKIYNDSSSNTNIVSTTNKAPFSSTPTNSVSISQSTNNQTLNSSQNNSYLDSLAKKKALELAEQEKRLALQQQELKNASLLLQQQQNHLMQLQQTQQVEQQLLKIKEQREKQEAENQRKNILSQKSLLEQQRKQLEDMKNAINQNNNLFKQQQISFSNQQQFTNIPSTNAQSNSSNPTKLIPPLTAAKIQQPLQPQVINSNQTKSAFVPSSFNQFSTVSASNNPSPSSFSTISAGKYDVFTKVNPSSTSVFSQNSNTANSFNLQNNPSTFSSNIVNSNQFQNNQQNVSTALPPSAKISSTPNSFQSSQIPSAAQSNQFLQNQNSQIQNTQLLNSVGVNNQSPTQFQQSSMQTSGQIQYQFPTQQFGINNSNSVPQNGVPGYIAVNPGSYQNQVNYQPQQQGVYSQNLHYQQNVVGFNPSVLTPQSQNQNQNQQQYNYYNNQQQR</sequence>
<feature type="compositionally biased region" description="Polar residues" evidence="7">
    <location>
        <begin position="916"/>
        <end position="931"/>
    </location>
</feature>
<dbReference type="Proteomes" id="UP000187283">
    <property type="component" value="Unassembled WGS sequence"/>
</dbReference>
<reference evidence="9 10" key="1">
    <citation type="submission" date="2017-01" db="EMBL/GenBank/DDBJ databases">
        <authorList>
            <person name="Mah S.A."/>
            <person name="Swanson W.J."/>
            <person name="Moy G.W."/>
            <person name="Vacquier V.D."/>
        </authorList>
    </citation>
    <scope>NUCLEOTIDE SEQUENCE [LARGE SCALE GENOMIC DNA]</scope>
    <source>
        <strain evidence="9 10">GSMNP</strain>
    </source>
</reference>
<dbReference type="PANTHER" id="PTHR15706:SF2">
    <property type="entry name" value="SH3 AND PX DOMAIN-CONTAINING PROTEIN 2A"/>
    <property type="match status" value="1"/>
</dbReference>
<evidence type="ECO:0000256" key="6">
    <source>
        <dbReference type="SAM" id="Coils"/>
    </source>
</evidence>
<accession>A0A1R1YCK6</accession>
<dbReference type="OrthoDB" id="5599924at2759"/>
<dbReference type="InterPro" id="IPR013761">
    <property type="entry name" value="SAM/pointed_sf"/>
</dbReference>
<dbReference type="STRING" id="133412.A0A1R1YCK6"/>
<comment type="caution">
    <text evidence="9">The sequence shown here is derived from an EMBL/GenBank/DDBJ whole genome shotgun (WGS) entry which is preliminary data.</text>
</comment>